<name>A0A3Q3GK53_KRYMA</name>
<organism evidence="4 5">
    <name type="scientific">Kryptolebias marmoratus</name>
    <name type="common">Mangrove killifish</name>
    <name type="synonym">Rivulus marmoratus</name>
    <dbReference type="NCBI Taxonomy" id="37003"/>
    <lineage>
        <taxon>Eukaryota</taxon>
        <taxon>Metazoa</taxon>
        <taxon>Chordata</taxon>
        <taxon>Craniata</taxon>
        <taxon>Vertebrata</taxon>
        <taxon>Euteleostomi</taxon>
        <taxon>Actinopterygii</taxon>
        <taxon>Neopterygii</taxon>
        <taxon>Teleostei</taxon>
        <taxon>Neoteleostei</taxon>
        <taxon>Acanthomorphata</taxon>
        <taxon>Ovalentaria</taxon>
        <taxon>Atherinomorphae</taxon>
        <taxon>Cyprinodontiformes</taxon>
        <taxon>Rivulidae</taxon>
        <taxon>Kryptolebias</taxon>
    </lineage>
</organism>
<protein>
    <submittedName>
        <fullName evidence="4">Rho GTPase-activating protein 18-like</fullName>
    </submittedName>
</protein>
<dbReference type="Pfam" id="PF25442">
    <property type="entry name" value="Ubiquitin_RHG40_C"/>
    <property type="match status" value="1"/>
</dbReference>
<feature type="compositionally biased region" description="Acidic residues" evidence="2">
    <location>
        <begin position="40"/>
        <end position="53"/>
    </location>
</feature>
<dbReference type="PROSITE" id="PS50238">
    <property type="entry name" value="RHOGAP"/>
    <property type="match status" value="1"/>
</dbReference>
<evidence type="ECO:0000256" key="2">
    <source>
        <dbReference type="SAM" id="MobiDB-lite"/>
    </source>
</evidence>
<dbReference type="InterPro" id="IPR000198">
    <property type="entry name" value="RhoGAP_dom"/>
</dbReference>
<feature type="region of interest" description="Disordered" evidence="2">
    <location>
        <begin position="1"/>
        <end position="63"/>
    </location>
</feature>
<evidence type="ECO:0000256" key="1">
    <source>
        <dbReference type="ARBA" id="ARBA00022468"/>
    </source>
</evidence>
<reference evidence="4" key="1">
    <citation type="submission" date="2025-08" db="UniProtKB">
        <authorList>
            <consortium name="Ensembl"/>
        </authorList>
    </citation>
    <scope>IDENTIFICATION</scope>
</reference>
<dbReference type="Pfam" id="PF00620">
    <property type="entry name" value="RhoGAP"/>
    <property type="match status" value="1"/>
</dbReference>
<evidence type="ECO:0000259" key="3">
    <source>
        <dbReference type="PROSITE" id="PS50238"/>
    </source>
</evidence>
<dbReference type="FunFam" id="1.10.555.10:FF:000118">
    <property type="entry name" value="Rho GTPase activating protein 28"/>
    <property type="match status" value="1"/>
</dbReference>
<dbReference type="PANTHER" id="PTHR14963:SF5">
    <property type="entry name" value="RHO GTPASE-ACTIVATING PROTEIN 28"/>
    <property type="match status" value="1"/>
</dbReference>
<dbReference type="GO" id="GO:0051497">
    <property type="term" value="P:negative regulation of stress fiber assembly"/>
    <property type="evidence" value="ECO:0007669"/>
    <property type="project" value="TreeGrafter"/>
</dbReference>
<feature type="compositionally biased region" description="Low complexity" evidence="2">
    <location>
        <begin position="1"/>
        <end position="24"/>
    </location>
</feature>
<evidence type="ECO:0000313" key="4">
    <source>
        <dbReference type="Ensembl" id="ENSKMAP00000023962.1"/>
    </source>
</evidence>
<dbReference type="GO" id="GO:0005737">
    <property type="term" value="C:cytoplasm"/>
    <property type="evidence" value="ECO:0007669"/>
    <property type="project" value="TreeGrafter"/>
</dbReference>
<dbReference type="STRING" id="37003.ENSKMAP00000023962"/>
<dbReference type="OMA" id="WVIKPQA"/>
<dbReference type="GO" id="GO:0030833">
    <property type="term" value="P:regulation of actin filament polymerization"/>
    <property type="evidence" value="ECO:0007669"/>
    <property type="project" value="TreeGrafter"/>
</dbReference>
<dbReference type="GO" id="GO:0005096">
    <property type="term" value="F:GTPase activator activity"/>
    <property type="evidence" value="ECO:0007669"/>
    <property type="project" value="UniProtKB-KW"/>
</dbReference>
<feature type="compositionally biased region" description="Pro residues" evidence="2">
    <location>
        <begin position="179"/>
        <end position="190"/>
    </location>
</feature>
<dbReference type="SMART" id="SM00324">
    <property type="entry name" value="RhoGAP"/>
    <property type="match status" value="1"/>
</dbReference>
<keyword evidence="5" id="KW-1185">Reference proteome</keyword>
<dbReference type="GeneTree" id="ENSGT00940000158929"/>
<dbReference type="GO" id="GO:0007165">
    <property type="term" value="P:signal transduction"/>
    <property type="evidence" value="ECO:0007669"/>
    <property type="project" value="InterPro"/>
</dbReference>
<accession>A0A3Q3GK53</accession>
<reference evidence="4" key="2">
    <citation type="submission" date="2025-09" db="UniProtKB">
        <authorList>
            <consortium name="Ensembl"/>
        </authorList>
    </citation>
    <scope>IDENTIFICATION</scope>
</reference>
<feature type="region of interest" description="Disordered" evidence="2">
    <location>
        <begin position="169"/>
        <end position="190"/>
    </location>
</feature>
<dbReference type="Ensembl" id="ENSKMAT00000024266.1">
    <property type="protein sequence ID" value="ENSKMAP00000023962.1"/>
    <property type="gene ID" value="ENSKMAG00000017756.1"/>
</dbReference>
<dbReference type="InterPro" id="IPR057323">
    <property type="entry name" value="RHG40/28/18_ubiquitin"/>
</dbReference>
<dbReference type="Proteomes" id="UP000264800">
    <property type="component" value="Unplaced"/>
</dbReference>
<proteinExistence type="predicted"/>
<keyword evidence="1" id="KW-0343">GTPase activation</keyword>
<dbReference type="Gene3D" id="1.10.555.10">
    <property type="entry name" value="Rho GTPase activation protein"/>
    <property type="match status" value="1"/>
</dbReference>
<evidence type="ECO:0000313" key="5">
    <source>
        <dbReference type="Proteomes" id="UP000264800"/>
    </source>
</evidence>
<dbReference type="InterPro" id="IPR008936">
    <property type="entry name" value="Rho_GTPase_activation_prot"/>
</dbReference>
<dbReference type="SUPFAM" id="SSF48350">
    <property type="entry name" value="GTPase activation domain, GAP"/>
    <property type="match status" value="1"/>
</dbReference>
<dbReference type="AlphaFoldDB" id="A0A3Q3GK53"/>
<sequence length="623" mass="70750">MLSSSSDTSSRTSTSPTVPHTVTSNPQHVTMETYWREVESIEEEEEGEEEQKEEEGKSMDEVEQDEVWLTEAGLSSLVAGSSSTETAPLPAEVVLSTLTRHQAATVRKRLDNYNETLKKRNRQPVRDVRDIFTETDVGLAERCTSSPPNHAESSPRRPTLPMFVFEEQQPEHLSSPSLTPSPPHTLPPPVSRLRPADWLLRDTAYSEGVAEHKQGRTCRDCVCFHEDDLQFAPVSPSQGLTCTDDLSSHDLTRLSFISHIELSTFLLALGIQTKRTRPLRSKTRDSGVFGVPLNSMLENDRKKFPGVKVPVVFQKLLCILEHSGLQTEGILRVSGSAARLKFLRRELDQCCSVFDWSAVRQVDAAGLLKLFIRELPTPLLTHTHLSTFRAVQQRHTQSKFHLKPGPPALHLMVAKVTDQLSLWLQALLVFLRKVVSHQDQNRMSLWNVSMVMAPNLFVCHHRGNRCSIANQREEMEEAVGGAHLIELMIRHQDLLWTVPNFLLSQVRQMNQASNQKQLNLSRTTSRLLRRRNDKNDRNQITDLCEGVIRVHAPLNTKVSMAIQLDEQTTAKDVTTRFESESRESLYLSVFLYLSVSDERRLHPDCCLLDVYRVNPRCDWLIKP</sequence>
<dbReference type="GO" id="GO:0051056">
    <property type="term" value="P:regulation of small GTPase mediated signal transduction"/>
    <property type="evidence" value="ECO:0007669"/>
    <property type="project" value="TreeGrafter"/>
</dbReference>
<dbReference type="PANTHER" id="PTHR14963">
    <property type="entry name" value="RHO GTPASE ACTIVATING PROTEIN 18,19-RELATED"/>
    <property type="match status" value="1"/>
</dbReference>
<feature type="domain" description="Rho-GAP" evidence="3">
    <location>
        <begin position="291"/>
        <end position="496"/>
    </location>
</feature>